<dbReference type="Gene3D" id="2.60.120.10">
    <property type="entry name" value="Jelly Rolls"/>
    <property type="match status" value="1"/>
</dbReference>
<dbReference type="RefSeq" id="WP_202236331.1">
    <property type="nucleotide sequence ID" value="NZ_AP018365.1"/>
</dbReference>
<dbReference type="Proteomes" id="UP000595703">
    <property type="component" value="Chromosome"/>
</dbReference>
<reference evidence="2 3" key="3">
    <citation type="journal article" date="2011" name="Nat. Chem. Biol.">
        <title>Reveromycin A biosynthesis uses RevG and RevJ for stereospecific spiroacetal formation.</title>
        <authorList>
            <person name="Takahashi S."/>
            <person name="Toyoda A."/>
            <person name="Sekiyama Y."/>
            <person name="Takagi H."/>
            <person name="Nogawa T."/>
            <person name="Uramoto M."/>
            <person name="Suzuki R."/>
            <person name="Koshino H."/>
            <person name="Kumano T."/>
            <person name="Panthee S."/>
            <person name="Dairi T."/>
            <person name="Ishikawa J."/>
            <person name="Ikeda H."/>
            <person name="Sakaki Y."/>
            <person name="Osada H."/>
        </authorList>
    </citation>
    <scope>NUCLEOTIDE SEQUENCE [LARGE SCALE GENOMIC DNA]</scope>
    <source>
        <strain evidence="2 3">SN-593</strain>
    </source>
</reference>
<dbReference type="InterPro" id="IPR011051">
    <property type="entry name" value="RmlC_Cupin_sf"/>
</dbReference>
<accession>A0A7U3UWV8</accession>
<dbReference type="AlphaFoldDB" id="A0A7U3UWV8"/>
<dbReference type="InterPro" id="IPR025979">
    <property type="entry name" value="ChrR-like_cupin_dom"/>
</dbReference>
<dbReference type="EMBL" id="AP018365">
    <property type="protein sequence ID" value="BBB00299.1"/>
    <property type="molecule type" value="Genomic_DNA"/>
</dbReference>
<organism evidence="2 3">
    <name type="scientific">Actinacidiphila reveromycinica</name>
    <dbReference type="NCBI Taxonomy" id="659352"/>
    <lineage>
        <taxon>Bacteria</taxon>
        <taxon>Bacillati</taxon>
        <taxon>Actinomycetota</taxon>
        <taxon>Actinomycetes</taxon>
        <taxon>Kitasatosporales</taxon>
        <taxon>Streptomycetaceae</taxon>
        <taxon>Actinacidiphila</taxon>
    </lineage>
</organism>
<evidence type="ECO:0000313" key="2">
    <source>
        <dbReference type="EMBL" id="BBB00299.1"/>
    </source>
</evidence>
<sequence length="110" mass="12082">MTDLPKGWDIAHDGELAGTEWIPWGTDGRARAKIAARADGYHVAVVEAEPGYRTDPHIHENTEFFYLIEGRVSNQGHTITAGGLFAAAVGSEHNDFVAETKVKYLSIFKL</sequence>
<reference evidence="2 3" key="4">
    <citation type="journal article" date="2020" name="Sci. Rep.">
        <title>beta-carboline chemical signals induce reveromycin production through a LuxR family regulator in Streptomyces sp. SN-593.</title>
        <authorList>
            <person name="Panthee S."/>
            <person name="Kito N."/>
            <person name="Hayashi T."/>
            <person name="Shimizu T."/>
            <person name="Ishikawa J."/>
            <person name="Hamamoto H."/>
            <person name="Osada H."/>
            <person name="Takahashi S."/>
        </authorList>
    </citation>
    <scope>NUCLEOTIDE SEQUENCE [LARGE SCALE GENOMIC DNA]</scope>
    <source>
        <strain evidence="2 3">SN-593</strain>
    </source>
</reference>
<gene>
    <name evidence="2" type="ORF">RVR_7303</name>
</gene>
<name>A0A7U3UWV8_9ACTN</name>
<reference evidence="2 3" key="1">
    <citation type="journal article" date="2010" name="J. Bacteriol.">
        <title>Biochemical characterization of a novel indole prenyltransferase from Streptomyces sp. SN-593.</title>
        <authorList>
            <person name="Takahashi S."/>
            <person name="Takagi H."/>
            <person name="Toyoda A."/>
            <person name="Uramoto M."/>
            <person name="Nogawa T."/>
            <person name="Ueki M."/>
            <person name="Sakaki Y."/>
            <person name="Osada H."/>
        </authorList>
    </citation>
    <scope>NUCLEOTIDE SEQUENCE [LARGE SCALE GENOMIC DNA]</scope>
    <source>
        <strain evidence="2 3">SN-593</strain>
    </source>
</reference>
<keyword evidence="3" id="KW-1185">Reference proteome</keyword>
<dbReference type="SUPFAM" id="SSF51182">
    <property type="entry name" value="RmlC-like cupins"/>
    <property type="match status" value="1"/>
</dbReference>
<dbReference type="Pfam" id="PF12973">
    <property type="entry name" value="Cupin_7"/>
    <property type="match status" value="1"/>
</dbReference>
<reference evidence="2 3" key="2">
    <citation type="journal article" date="2011" name="J. Antibiot.">
        <title>Furaquinocins I and J: novel polyketide isoprenoid hybrid compounds from Streptomyces reveromyceticus SN-593.</title>
        <authorList>
            <person name="Panthee S."/>
            <person name="Takahashi S."/>
            <person name="Takagi H."/>
            <person name="Nogawa T."/>
            <person name="Oowada E."/>
            <person name="Uramoto M."/>
            <person name="Osada H."/>
        </authorList>
    </citation>
    <scope>NUCLEOTIDE SEQUENCE [LARGE SCALE GENOMIC DNA]</scope>
    <source>
        <strain evidence="2 3">SN-593</strain>
    </source>
</reference>
<proteinExistence type="predicted"/>
<feature type="domain" description="ChrR-like cupin" evidence="1">
    <location>
        <begin position="18"/>
        <end position="100"/>
    </location>
</feature>
<dbReference type="InterPro" id="IPR014710">
    <property type="entry name" value="RmlC-like_jellyroll"/>
</dbReference>
<protein>
    <recommendedName>
        <fullName evidence="1">ChrR-like cupin domain-containing protein</fullName>
    </recommendedName>
</protein>
<evidence type="ECO:0000313" key="3">
    <source>
        <dbReference type="Proteomes" id="UP000595703"/>
    </source>
</evidence>
<dbReference type="KEGG" id="arev:RVR_7303"/>
<evidence type="ECO:0000259" key="1">
    <source>
        <dbReference type="Pfam" id="PF12973"/>
    </source>
</evidence>